<dbReference type="SUPFAM" id="SSF56553">
    <property type="entry name" value="Insert subdomain of RNA polymerase alpha subunit"/>
    <property type="match status" value="1"/>
</dbReference>
<evidence type="ECO:0000256" key="4">
    <source>
        <dbReference type="ARBA" id="ARBA00022478"/>
    </source>
</evidence>
<comment type="subunit">
    <text evidence="11">Homodimer. The RNAP catalytic core consists of 2 alpha, 1 beta, 1 beta' and 1 omega subunit. When a sigma factor is associated with the core the holoenzyme is formed, which can initiate transcription.</text>
</comment>
<dbReference type="Pfam" id="PF01193">
    <property type="entry name" value="RNA_pol_L"/>
    <property type="match status" value="1"/>
</dbReference>
<evidence type="ECO:0000256" key="7">
    <source>
        <dbReference type="ARBA" id="ARBA00023163"/>
    </source>
</evidence>
<feature type="region of interest" description="Alpha C-terminal domain (alpha-CTD)" evidence="11">
    <location>
        <begin position="253"/>
        <end position="323"/>
    </location>
</feature>
<dbReference type="Gene3D" id="2.170.120.12">
    <property type="entry name" value="DNA-directed RNA polymerase, insert domain"/>
    <property type="match status" value="1"/>
</dbReference>
<proteinExistence type="inferred from homology"/>
<dbReference type="GO" id="GO:0003899">
    <property type="term" value="F:DNA-directed RNA polymerase activity"/>
    <property type="evidence" value="ECO:0007669"/>
    <property type="project" value="UniProtKB-UniRule"/>
</dbReference>
<evidence type="ECO:0000256" key="6">
    <source>
        <dbReference type="ARBA" id="ARBA00022695"/>
    </source>
</evidence>
<comment type="domain">
    <text evidence="11">The N-terminal domain is essential for RNAP assembly and basal transcription, whereas the C-terminal domain is involved in interaction with transcriptional regulators and with upstream promoter elements.</text>
</comment>
<evidence type="ECO:0000256" key="9">
    <source>
        <dbReference type="ARBA" id="ARBA00033070"/>
    </source>
</evidence>
<dbReference type="GO" id="GO:0000428">
    <property type="term" value="C:DNA-directed RNA polymerase complex"/>
    <property type="evidence" value="ECO:0007669"/>
    <property type="project" value="UniProtKB-KW"/>
</dbReference>
<dbReference type="CDD" id="cd06928">
    <property type="entry name" value="RNAP_alpha_NTD"/>
    <property type="match status" value="1"/>
</dbReference>
<keyword evidence="4 11" id="KW-0240">DNA-directed RNA polymerase</keyword>
<organism evidence="13 14">
    <name type="scientific">Candidatus Vogelbacteria bacterium CG10_big_fil_rev_8_21_14_0_10_49_38</name>
    <dbReference type="NCBI Taxonomy" id="1975043"/>
    <lineage>
        <taxon>Bacteria</taxon>
        <taxon>Candidatus Vogeliibacteriota</taxon>
    </lineage>
</organism>
<dbReference type="SUPFAM" id="SSF55257">
    <property type="entry name" value="RBP11-like subunits of RNA polymerase"/>
    <property type="match status" value="1"/>
</dbReference>
<dbReference type="InterPro" id="IPR011773">
    <property type="entry name" value="DNA-dir_RpoA"/>
</dbReference>
<dbReference type="GO" id="GO:0006351">
    <property type="term" value="P:DNA-templated transcription"/>
    <property type="evidence" value="ECO:0007669"/>
    <property type="project" value="UniProtKB-UniRule"/>
</dbReference>
<dbReference type="GO" id="GO:0005737">
    <property type="term" value="C:cytoplasm"/>
    <property type="evidence" value="ECO:0007669"/>
    <property type="project" value="UniProtKB-ARBA"/>
</dbReference>
<evidence type="ECO:0000256" key="1">
    <source>
        <dbReference type="ARBA" id="ARBA00007123"/>
    </source>
</evidence>
<comment type="catalytic activity">
    <reaction evidence="10 11">
        <text>RNA(n) + a ribonucleoside 5'-triphosphate = RNA(n+1) + diphosphate</text>
        <dbReference type="Rhea" id="RHEA:21248"/>
        <dbReference type="Rhea" id="RHEA-COMP:14527"/>
        <dbReference type="Rhea" id="RHEA-COMP:17342"/>
        <dbReference type="ChEBI" id="CHEBI:33019"/>
        <dbReference type="ChEBI" id="CHEBI:61557"/>
        <dbReference type="ChEBI" id="CHEBI:140395"/>
        <dbReference type="EC" id="2.7.7.6"/>
    </reaction>
</comment>
<keyword evidence="7 11" id="KW-0804">Transcription</keyword>
<dbReference type="EC" id="2.7.7.6" evidence="2 11"/>
<feature type="region of interest" description="Alpha N-terminal domain (alpha-NTD)" evidence="11">
    <location>
        <begin position="1"/>
        <end position="230"/>
    </location>
</feature>
<dbReference type="FunFam" id="2.170.120.12:FF:000001">
    <property type="entry name" value="DNA-directed RNA polymerase subunit alpha"/>
    <property type="match status" value="1"/>
</dbReference>
<evidence type="ECO:0000256" key="10">
    <source>
        <dbReference type="ARBA" id="ARBA00048552"/>
    </source>
</evidence>
<evidence type="ECO:0000256" key="2">
    <source>
        <dbReference type="ARBA" id="ARBA00012418"/>
    </source>
</evidence>
<dbReference type="Proteomes" id="UP000230431">
    <property type="component" value="Unassembled WGS sequence"/>
</dbReference>
<evidence type="ECO:0000256" key="3">
    <source>
        <dbReference type="ARBA" id="ARBA00015972"/>
    </source>
</evidence>
<accession>A0A2H0RJB0</accession>
<dbReference type="InterPro" id="IPR036603">
    <property type="entry name" value="RBP11-like"/>
</dbReference>
<dbReference type="Pfam" id="PF01000">
    <property type="entry name" value="RNA_pol_A_bac"/>
    <property type="match status" value="1"/>
</dbReference>
<dbReference type="NCBIfam" id="NF003519">
    <property type="entry name" value="PRK05182.2-5"/>
    <property type="match status" value="1"/>
</dbReference>
<keyword evidence="5 11" id="KW-0808">Transferase</keyword>
<dbReference type="GO" id="GO:0046983">
    <property type="term" value="F:protein dimerization activity"/>
    <property type="evidence" value="ECO:0007669"/>
    <property type="project" value="InterPro"/>
</dbReference>
<dbReference type="SMART" id="SM00662">
    <property type="entry name" value="RPOLD"/>
    <property type="match status" value="1"/>
</dbReference>
<evidence type="ECO:0000259" key="12">
    <source>
        <dbReference type="SMART" id="SM00662"/>
    </source>
</evidence>
<dbReference type="SUPFAM" id="SSF47789">
    <property type="entry name" value="C-terminal domain of RNA polymerase alpha subunit"/>
    <property type="match status" value="1"/>
</dbReference>
<dbReference type="InterPro" id="IPR011262">
    <property type="entry name" value="DNA-dir_RNA_pol_insert"/>
</dbReference>
<evidence type="ECO:0000256" key="11">
    <source>
        <dbReference type="HAMAP-Rule" id="MF_00059"/>
    </source>
</evidence>
<gene>
    <name evidence="11" type="primary">rpoA</name>
    <name evidence="13" type="ORF">COV08_02760</name>
</gene>
<dbReference type="InterPro" id="IPR036643">
    <property type="entry name" value="RNApol_insert_sf"/>
</dbReference>
<dbReference type="AlphaFoldDB" id="A0A2H0RJB0"/>
<dbReference type="GO" id="GO:0003677">
    <property type="term" value="F:DNA binding"/>
    <property type="evidence" value="ECO:0007669"/>
    <property type="project" value="UniProtKB-UniRule"/>
</dbReference>
<comment type="similarity">
    <text evidence="1 11">Belongs to the RNA polymerase alpha chain family.</text>
</comment>
<name>A0A2H0RJB0_9BACT</name>
<sequence>MPDFNIILPSKPSIVNENEISGVYEIDGLYPGYGHTLGNSLRRIILSSLPGFAITSLKIEGVNHQFSTIAGVKEDVINIILNLKRIRFRVVGDEPQTIKLHAKGVGEISAGALRLPGQVTVLNPDQVIATITDKNTTLDAEIVIEKGLGYISSEMIKKDKSDVGNIALDAAFTPIKKVSYEIENTRVGNRTDFNKLIIHIETDGTVSPREALEQSILTMVNQLKAIIGFKEEEIETSPDEIQETDVVEMNSPKDELSLLKIKTEDLGLSGRTQKALLNAGLKTIGGISRKKELDLKEIDGLGEKGLQEIKKTLAEYDLTLKSK</sequence>
<comment type="function">
    <text evidence="11">DNA-dependent RNA polymerase catalyzes the transcription of DNA into RNA using the four ribonucleoside triphosphates as substrates.</text>
</comment>
<dbReference type="Gene3D" id="1.10.150.20">
    <property type="entry name" value="5' to 3' exonuclease, C-terminal subdomain"/>
    <property type="match status" value="1"/>
</dbReference>
<evidence type="ECO:0000313" key="13">
    <source>
        <dbReference type="EMBL" id="PIR45865.1"/>
    </source>
</evidence>
<feature type="domain" description="DNA-directed RNA polymerase RpoA/D/Rpb3-type" evidence="12">
    <location>
        <begin position="21"/>
        <end position="229"/>
    </location>
</feature>
<evidence type="ECO:0000256" key="8">
    <source>
        <dbReference type="ARBA" id="ARBA00032524"/>
    </source>
</evidence>
<dbReference type="NCBIfam" id="TIGR02027">
    <property type="entry name" value="rpoA"/>
    <property type="match status" value="1"/>
</dbReference>
<dbReference type="InterPro" id="IPR011260">
    <property type="entry name" value="RNAP_asu_C"/>
</dbReference>
<comment type="caution">
    <text evidence="13">The sequence shown here is derived from an EMBL/GenBank/DDBJ whole genome shotgun (WGS) entry which is preliminary data.</text>
</comment>
<evidence type="ECO:0000256" key="5">
    <source>
        <dbReference type="ARBA" id="ARBA00022679"/>
    </source>
</evidence>
<dbReference type="InterPro" id="IPR011263">
    <property type="entry name" value="DNA-dir_RNA_pol_RpoA/D/Rpb3"/>
</dbReference>
<keyword evidence="6 11" id="KW-0548">Nucleotidyltransferase</keyword>
<reference evidence="13 14" key="1">
    <citation type="submission" date="2017-09" db="EMBL/GenBank/DDBJ databases">
        <title>Depth-based differentiation of microbial function through sediment-hosted aquifers and enrichment of novel symbionts in the deep terrestrial subsurface.</title>
        <authorList>
            <person name="Probst A.J."/>
            <person name="Ladd B."/>
            <person name="Jarett J.K."/>
            <person name="Geller-Mcgrath D.E."/>
            <person name="Sieber C.M."/>
            <person name="Emerson J.B."/>
            <person name="Anantharaman K."/>
            <person name="Thomas B.C."/>
            <person name="Malmstrom R."/>
            <person name="Stieglmeier M."/>
            <person name="Klingl A."/>
            <person name="Woyke T."/>
            <person name="Ryan C.M."/>
            <person name="Banfield J.F."/>
        </authorList>
    </citation>
    <scope>NUCLEOTIDE SEQUENCE [LARGE SCALE GENOMIC DNA]</scope>
    <source>
        <strain evidence="13">CG10_big_fil_rev_8_21_14_0_10_49_38</strain>
    </source>
</reference>
<evidence type="ECO:0000313" key="14">
    <source>
        <dbReference type="Proteomes" id="UP000230431"/>
    </source>
</evidence>
<dbReference type="HAMAP" id="MF_00059">
    <property type="entry name" value="RNApol_bact_RpoA"/>
    <property type="match status" value="1"/>
</dbReference>
<dbReference type="Gene3D" id="3.30.1360.10">
    <property type="entry name" value="RNA polymerase, RBP11-like subunit"/>
    <property type="match status" value="1"/>
</dbReference>
<dbReference type="Pfam" id="PF03118">
    <property type="entry name" value="RNA_pol_A_CTD"/>
    <property type="match status" value="1"/>
</dbReference>
<protein>
    <recommendedName>
        <fullName evidence="3 11">DNA-directed RNA polymerase subunit alpha</fullName>
        <shortName evidence="11">RNAP subunit alpha</shortName>
        <ecNumber evidence="2 11">2.7.7.6</ecNumber>
    </recommendedName>
    <alternativeName>
        <fullName evidence="9 11">RNA polymerase subunit alpha</fullName>
    </alternativeName>
    <alternativeName>
        <fullName evidence="8 11">Transcriptase subunit alpha</fullName>
    </alternativeName>
</protein>
<dbReference type="EMBL" id="PCYK01000022">
    <property type="protein sequence ID" value="PIR45865.1"/>
    <property type="molecule type" value="Genomic_DNA"/>
</dbReference>